<name>A0AAD4GQF9_ASPNN</name>
<feature type="compositionally biased region" description="Polar residues" evidence="1">
    <location>
        <begin position="1"/>
        <end position="19"/>
    </location>
</feature>
<feature type="region of interest" description="Disordered" evidence="1">
    <location>
        <begin position="1"/>
        <end position="80"/>
    </location>
</feature>
<feature type="compositionally biased region" description="Acidic residues" evidence="1">
    <location>
        <begin position="40"/>
        <end position="52"/>
    </location>
</feature>
<keyword evidence="3" id="KW-1185">Reference proteome</keyword>
<feature type="region of interest" description="Disordered" evidence="1">
    <location>
        <begin position="435"/>
        <end position="487"/>
    </location>
</feature>
<comment type="caution">
    <text evidence="2">The sequence shown here is derived from an EMBL/GenBank/DDBJ whole genome shotgun (WGS) entry which is preliminary data.</text>
</comment>
<feature type="compositionally biased region" description="Acidic residues" evidence="1">
    <location>
        <begin position="819"/>
        <end position="832"/>
    </location>
</feature>
<feature type="region of interest" description="Disordered" evidence="1">
    <location>
        <begin position="589"/>
        <end position="610"/>
    </location>
</feature>
<dbReference type="AlphaFoldDB" id="A0AAD4GQF9"/>
<dbReference type="Proteomes" id="UP001194746">
    <property type="component" value="Unassembled WGS sequence"/>
</dbReference>
<feature type="compositionally biased region" description="Low complexity" evidence="1">
    <location>
        <begin position="589"/>
        <end position="598"/>
    </location>
</feature>
<evidence type="ECO:0008006" key="4">
    <source>
        <dbReference type="Google" id="ProtNLM"/>
    </source>
</evidence>
<evidence type="ECO:0000313" key="2">
    <source>
        <dbReference type="EMBL" id="KAF9885462.1"/>
    </source>
</evidence>
<evidence type="ECO:0000313" key="3">
    <source>
        <dbReference type="Proteomes" id="UP001194746"/>
    </source>
</evidence>
<feature type="region of interest" description="Disordered" evidence="1">
    <location>
        <begin position="799"/>
        <end position="859"/>
    </location>
</feature>
<protein>
    <recommendedName>
        <fullName evidence="4">F-box domain-containing protein</fullName>
    </recommendedName>
</protein>
<reference evidence="2" key="1">
    <citation type="journal article" date="2019" name="Beilstein J. Org. Chem.">
        <title>Nanangenines: drimane sesquiterpenoids as the dominant metabolite cohort of a novel Australian fungus, Aspergillus nanangensis.</title>
        <authorList>
            <person name="Lacey H.J."/>
            <person name="Gilchrist C.L.M."/>
            <person name="Crombie A."/>
            <person name="Kalaitzis J.A."/>
            <person name="Vuong D."/>
            <person name="Rutledge P.J."/>
            <person name="Turner P."/>
            <person name="Pitt J.I."/>
            <person name="Lacey E."/>
            <person name="Chooi Y.H."/>
            <person name="Piggott A.M."/>
        </authorList>
    </citation>
    <scope>NUCLEOTIDE SEQUENCE</scope>
    <source>
        <strain evidence="2">MST-FP2251</strain>
    </source>
</reference>
<feature type="compositionally biased region" description="Polar residues" evidence="1">
    <location>
        <begin position="466"/>
        <end position="482"/>
    </location>
</feature>
<organism evidence="2 3">
    <name type="scientific">Aspergillus nanangensis</name>
    <dbReference type="NCBI Taxonomy" id="2582783"/>
    <lineage>
        <taxon>Eukaryota</taxon>
        <taxon>Fungi</taxon>
        <taxon>Dikarya</taxon>
        <taxon>Ascomycota</taxon>
        <taxon>Pezizomycotina</taxon>
        <taxon>Eurotiomycetes</taxon>
        <taxon>Eurotiomycetidae</taxon>
        <taxon>Eurotiales</taxon>
        <taxon>Aspergillaceae</taxon>
        <taxon>Aspergillus</taxon>
        <taxon>Aspergillus subgen. Circumdati</taxon>
    </lineage>
</organism>
<accession>A0AAD4GQF9</accession>
<evidence type="ECO:0000256" key="1">
    <source>
        <dbReference type="SAM" id="MobiDB-lite"/>
    </source>
</evidence>
<feature type="region of interest" description="Disordered" evidence="1">
    <location>
        <begin position="501"/>
        <end position="537"/>
    </location>
</feature>
<feature type="compositionally biased region" description="Polar residues" evidence="1">
    <location>
        <begin position="524"/>
        <end position="534"/>
    </location>
</feature>
<gene>
    <name evidence="2" type="ORF">FE257_012898</name>
</gene>
<reference evidence="2" key="2">
    <citation type="submission" date="2020-02" db="EMBL/GenBank/DDBJ databases">
        <authorList>
            <person name="Gilchrist C.L.M."/>
            <person name="Chooi Y.-H."/>
        </authorList>
    </citation>
    <scope>NUCLEOTIDE SEQUENCE</scope>
    <source>
        <strain evidence="2">MST-FP2251</strain>
    </source>
</reference>
<feature type="compositionally biased region" description="Basic and acidic residues" evidence="1">
    <location>
        <begin position="840"/>
        <end position="852"/>
    </location>
</feature>
<proteinExistence type="predicted"/>
<dbReference type="EMBL" id="VCAU01000095">
    <property type="protein sequence ID" value="KAF9885462.1"/>
    <property type="molecule type" value="Genomic_DNA"/>
</dbReference>
<sequence length="890" mass="98834">MAESSPTFKQFRFTSDITISSDDEEYPSSESIASAGSDAEVMDNEESIEEQAEEPKGHESQNHTPITASVTNSVSQTTKNKDAGLAHELSGVDCNLRGKATDNVKQPLRLLGLPMDVLQDIVKEVTHTNDLTSLALTCSALHGLAIPQMYSRFDIVWPDTVSTSDHPAGVDALSYGLATLVMGEDVFHQLPPSRYRPGACPSCGCGDHSGEEPTVPAPNPLQRFRRGNYYAQYTRKFSVGNGPLAWVQEYFVTKETGKMLGTLVALAISRMINLETFIWDMPTGVVRDVWLALSSLANRPGHECRLERVWVRWHDNSENSMRPAPTLPQMQSTRVGEPSLAQKYGHVEYPSMSVLPPLKSLSVLDIDEVSYVEEIAVLIQRSGDRLKELRIGISSKVYQLEWLKPARGWSPGHDASWPKPGGVLGVLFGNSNGNSLMEHSIPSHSGPMKGGPELNDAPDAGHELSVSGNDAVENSTPQSSDDPSMADLPELVDASEVEFLGPSNTPQQQAAAPGPKTKAPEEASGSQEGEPSSNSDRKLLNLEILELERVHLSTQVMMVRLDWCKLKSLTILRCDGHEKLWRALRRRFSPSPTSRSAPKSGKTEGSSQREYPLRLKHIHTDAVSPYLLLFIKDALAPNTLESVFLHEAPMYDSIVHIDGIYRNVLRLHRASLKKILVDSTERSPVGVEIAGNRWHKWMFTREMIAFVTSGRMPQLQELSMSIRSKDWHFFLQRLPYITQLRALHIAHMADAVHRDPKELPMQILDIISIRPEIGLTYIGMQDKCYEVLESKRGDKDDFDDAGSHEFLVPGSEAWPTSDTNEEEDTEGEEDDGAIASVGDSHSEMSSDDRGSYDGDESDSDLIRSRVSFRLREILFYDEQIAIFKTRQGVL</sequence>
<feature type="compositionally biased region" description="Polar residues" evidence="1">
    <location>
        <begin position="62"/>
        <end position="78"/>
    </location>
</feature>